<comment type="similarity">
    <text evidence="2 6">Belongs to the transposase mutator family.</text>
</comment>
<evidence type="ECO:0000313" key="7">
    <source>
        <dbReference type="EMBL" id="NGO14541.1"/>
    </source>
</evidence>
<dbReference type="EMBL" id="JAAKZY010000268">
    <property type="protein sequence ID" value="NGO14541.1"/>
    <property type="molecule type" value="Genomic_DNA"/>
</dbReference>
<evidence type="ECO:0000313" key="8">
    <source>
        <dbReference type="Proteomes" id="UP000472335"/>
    </source>
</evidence>
<dbReference type="PANTHER" id="PTHR33217">
    <property type="entry name" value="TRANSPOSASE FOR INSERTION SEQUENCE ELEMENT IS1081"/>
    <property type="match status" value="1"/>
</dbReference>
<keyword evidence="8" id="KW-1185">Reference proteome</keyword>
<evidence type="ECO:0000256" key="5">
    <source>
        <dbReference type="ARBA" id="ARBA00023172"/>
    </source>
</evidence>
<keyword evidence="4 6" id="KW-0238">DNA-binding</keyword>
<evidence type="ECO:0000256" key="3">
    <source>
        <dbReference type="ARBA" id="ARBA00022578"/>
    </source>
</evidence>
<sequence>MTAPHSVSFPEVLEDYLASASPDLVRQMLTTFANALMSADVQEQCNAEYREVTPERVNRRNGYRPREWDTRAGTVELAVPRLREGSYFPEWLLERRRRSEQALMSVIATCYVRGVSTRRVEGIAKDLGVAQLSKSQVSNLVKHLDGQLDAWRNRPLDAGPYVFVWADALTMKVREDGRVVNIACLVAVAVTSEGRREVIGLDAVTSSGFHEG</sequence>
<protein>
    <recommendedName>
        <fullName evidence="6">Mutator family transposase</fullName>
    </recommendedName>
</protein>
<dbReference type="Pfam" id="PF00872">
    <property type="entry name" value="Transposase_mut"/>
    <property type="match status" value="1"/>
</dbReference>
<dbReference type="AlphaFoldDB" id="A0A6G4VKP1"/>
<keyword evidence="6" id="KW-0814">Transposable element</keyword>
<comment type="function">
    <text evidence="1 6">Required for the transposition of the insertion element.</text>
</comment>
<gene>
    <name evidence="7" type="ORF">G5C60_44860</name>
</gene>
<proteinExistence type="inferred from homology"/>
<keyword evidence="5 6" id="KW-0233">DNA recombination</keyword>
<comment type="caution">
    <text evidence="7">The sequence shown here is derived from an EMBL/GenBank/DDBJ whole genome shotgun (WGS) entry which is preliminary data.</text>
</comment>
<dbReference type="Proteomes" id="UP000472335">
    <property type="component" value="Unassembled WGS sequence"/>
</dbReference>
<dbReference type="GO" id="GO:0004803">
    <property type="term" value="F:transposase activity"/>
    <property type="evidence" value="ECO:0007669"/>
    <property type="project" value="UniProtKB-UniRule"/>
</dbReference>
<reference evidence="7 8" key="1">
    <citation type="submission" date="2020-02" db="EMBL/GenBank/DDBJ databases">
        <title>Whole-genome analyses of novel actinobacteria.</title>
        <authorList>
            <person name="Sahin N."/>
            <person name="Gencbay T."/>
        </authorList>
    </citation>
    <scope>NUCLEOTIDE SEQUENCE [LARGE SCALE GENOMIC DNA]</scope>
    <source>
        <strain evidence="7 8">HC44</strain>
    </source>
</reference>
<evidence type="ECO:0000256" key="6">
    <source>
        <dbReference type="RuleBase" id="RU365089"/>
    </source>
</evidence>
<evidence type="ECO:0000256" key="1">
    <source>
        <dbReference type="ARBA" id="ARBA00002190"/>
    </source>
</evidence>
<dbReference type="GO" id="GO:0006313">
    <property type="term" value="P:DNA transposition"/>
    <property type="evidence" value="ECO:0007669"/>
    <property type="project" value="UniProtKB-UniRule"/>
</dbReference>
<dbReference type="InterPro" id="IPR001207">
    <property type="entry name" value="Transposase_mutator"/>
</dbReference>
<evidence type="ECO:0000256" key="4">
    <source>
        <dbReference type="ARBA" id="ARBA00023125"/>
    </source>
</evidence>
<organism evidence="7 8">
    <name type="scientific">Streptomyces scabichelini</name>
    <dbReference type="NCBI Taxonomy" id="2711217"/>
    <lineage>
        <taxon>Bacteria</taxon>
        <taxon>Bacillati</taxon>
        <taxon>Actinomycetota</taxon>
        <taxon>Actinomycetes</taxon>
        <taxon>Kitasatosporales</taxon>
        <taxon>Streptomycetaceae</taxon>
        <taxon>Streptomyces</taxon>
    </lineage>
</organism>
<dbReference type="GO" id="GO:0003677">
    <property type="term" value="F:DNA binding"/>
    <property type="evidence" value="ECO:0007669"/>
    <property type="project" value="UniProtKB-UniRule"/>
</dbReference>
<evidence type="ECO:0000256" key="2">
    <source>
        <dbReference type="ARBA" id="ARBA00010961"/>
    </source>
</evidence>
<name>A0A6G4VKP1_9ACTN</name>
<keyword evidence="3 6" id="KW-0815">Transposition</keyword>
<accession>A0A6G4VKP1</accession>
<dbReference type="PANTHER" id="PTHR33217:SF7">
    <property type="entry name" value="TRANSPOSASE FOR INSERTION SEQUENCE ELEMENT IS1081"/>
    <property type="match status" value="1"/>
</dbReference>